<evidence type="ECO:0000256" key="1">
    <source>
        <dbReference type="SAM" id="MobiDB-lite"/>
    </source>
</evidence>
<dbReference type="AlphaFoldDB" id="A0A0U5B9G1"/>
<dbReference type="EMBL" id="AP017315">
    <property type="protein sequence ID" value="BAU32473.1"/>
    <property type="molecule type" value="Genomic_DNA"/>
</dbReference>
<protein>
    <submittedName>
        <fullName evidence="2">Uncharacterized protein</fullName>
    </submittedName>
</protein>
<proteinExistence type="predicted"/>
<feature type="compositionally biased region" description="Basic and acidic residues" evidence="1">
    <location>
        <begin position="1"/>
        <end position="14"/>
    </location>
</feature>
<evidence type="ECO:0000313" key="2">
    <source>
        <dbReference type="EMBL" id="BAU32473.1"/>
    </source>
</evidence>
<evidence type="ECO:0000313" key="3">
    <source>
        <dbReference type="Proteomes" id="UP000218965"/>
    </source>
</evidence>
<dbReference type="KEGG" id="malk:MalAC0309_1622"/>
<reference evidence="2 3" key="2">
    <citation type="submission" date="2016-01" db="EMBL/GenBank/DDBJ databases">
        <title>Microcella alkaliphila JAM AC0309 whole genome shotgun sequence.</title>
        <authorList>
            <person name="Kurata A."/>
            <person name="Hirose Y."/>
            <person name="Kishimoto N."/>
            <person name="Kobayashi T."/>
        </authorList>
    </citation>
    <scope>NUCLEOTIDE SEQUENCE [LARGE SCALE GENOMIC DNA]</scope>
    <source>
        <strain evidence="2 3">JAM AC0309</strain>
    </source>
</reference>
<sequence length="43" mass="4691">MSTPFIERRKREGIESGDGTPDYTRSDPDEGESADSSNGDDRG</sequence>
<accession>A0A0U5B9G1</accession>
<name>A0A0U5B9G1_9MICO</name>
<feature type="region of interest" description="Disordered" evidence="1">
    <location>
        <begin position="1"/>
        <end position="43"/>
    </location>
</feature>
<reference evidence="3" key="1">
    <citation type="submission" date="2015-12" db="EMBL/GenBank/DDBJ databases">
        <authorList>
            <person name="Shamseldin A."/>
            <person name="Moawad H."/>
            <person name="Abd El-Rahim W.M."/>
            <person name="Sadowsky M.J."/>
        </authorList>
    </citation>
    <scope>NUCLEOTIDE SEQUENCE [LARGE SCALE GENOMIC DNA]</scope>
    <source>
        <strain evidence="3">JAM AC0309</strain>
    </source>
</reference>
<gene>
    <name evidence="2" type="ORF">MalAC0309_1622</name>
</gene>
<organism evidence="2 3">
    <name type="scientific">Microcella alkaliphila</name>
    <dbReference type="NCBI Taxonomy" id="279828"/>
    <lineage>
        <taxon>Bacteria</taxon>
        <taxon>Bacillati</taxon>
        <taxon>Actinomycetota</taxon>
        <taxon>Actinomycetes</taxon>
        <taxon>Micrococcales</taxon>
        <taxon>Microbacteriaceae</taxon>
        <taxon>Microcella</taxon>
    </lineage>
</organism>
<dbReference type="Proteomes" id="UP000218965">
    <property type="component" value="Chromosome"/>
</dbReference>
<dbReference type="RefSeq" id="WP_269457817.1">
    <property type="nucleotide sequence ID" value="NZ_AP017315.1"/>
</dbReference>